<dbReference type="RefSeq" id="WP_264891654.1">
    <property type="nucleotide sequence ID" value="NZ_CP110257.1"/>
</dbReference>
<sequence>MKPRIVSHPRSLRGATLIVALVLLIVVTLLGVASLRGVILQEKMAANQYDRNLAFQAAEAALRAGEAAALAQAQAATPNVGFPTHKYPDDDPNPDQCDLQPCAAGTGLCGMPDPMCVAPWDQQPKDNWASVSGSLGSLAGTPRYLVEYMGIGFPCNPGNAYTATTCKLYRVTAKSEAGADRAEVTLQSMFTAP</sequence>
<feature type="domain" description="PilX/PilW C-terminal" evidence="1">
    <location>
        <begin position="107"/>
        <end position="191"/>
    </location>
</feature>
<dbReference type="EMBL" id="CP110257">
    <property type="protein sequence ID" value="UZD54085.1"/>
    <property type="molecule type" value="Genomic_DNA"/>
</dbReference>
<evidence type="ECO:0000259" key="1">
    <source>
        <dbReference type="Pfam" id="PF13681"/>
    </source>
</evidence>
<reference evidence="3" key="1">
    <citation type="submission" date="2022-10" db="EMBL/GenBank/DDBJ databases">
        <title>Complete genome sequence of Schlegelella aquatica LMG 23380.</title>
        <authorList>
            <person name="Musilova J."/>
            <person name="Kourilova X."/>
            <person name="Bezdicek M."/>
            <person name="Hermankova K."/>
            <person name="Obruca S."/>
            <person name="Sedlar K."/>
        </authorList>
    </citation>
    <scope>NUCLEOTIDE SEQUENCE</scope>
    <source>
        <strain evidence="3">LMG 23380</strain>
    </source>
</reference>
<accession>A0ABY6MPY4</accession>
<dbReference type="Pfam" id="PF13681">
    <property type="entry name" value="PilX"/>
    <property type="match status" value="1"/>
</dbReference>
<dbReference type="InterPro" id="IPR025746">
    <property type="entry name" value="PilX_N_dom"/>
</dbReference>
<evidence type="ECO:0000259" key="2">
    <source>
        <dbReference type="Pfam" id="PF14341"/>
    </source>
</evidence>
<dbReference type="InterPro" id="IPR025205">
    <property type="entry name" value="PilX/PilW_C"/>
</dbReference>
<name>A0ABY6MPY4_9BURK</name>
<gene>
    <name evidence="3" type="ORF">OMP39_10385</name>
</gene>
<dbReference type="Proteomes" id="UP001163266">
    <property type="component" value="Chromosome"/>
</dbReference>
<evidence type="ECO:0000313" key="3">
    <source>
        <dbReference type="EMBL" id="UZD54085.1"/>
    </source>
</evidence>
<dbReference type="Pfam" id="PF14341">
    <property type="entry name" value="PilX_N"/>
    <property type="match status" value="1"/>
</dbReference>
<proteinExistence type="predicted"/>
<keyword evidence="4" id="KW-1185">Reference proteome</keyword>
<protein>
    <submittedName>
        <fullName evidence="3">PilX N-terminal domain-containing pilus assembly protein</fullName>
    </submittedName>
</protein>
<evidence type="ECO:0000313" key="4">
    <source>
        <dbReference type="Proteomes" id="UP001163266"/>
    </source>
</evidence>
<feature type="domain" description="Type 4 fimbrial biogenesis protein PilX N-terminal" evidence="2">
    <location>
        <begin position="13"/>
        <end position="63"/>
    </location>
</feature>
<organism evidence="3 4">
    <name type="scientific">Caldimonas aquatica</name>
    <dbReference type="NCBI Taxonomy" id="376175"/>
    <lineage>
        <taxon>Bacteria</taxon>
        <taxon>Pseudomonadati</taxon>
        <taxon>Pseudomonadota</taxon>
        <taxon>Betaproteobacteria</taxon>
        <taxon>Burkholderiales</taxon>
        <taxon>Sphaerotilaceae</taxon>
        <taxon>Caldimonas</taxon>
    </lineage>
</organism>